<dbReference type="InterPro" id="IPR017819">
    <property type="entry name" value="Plasmid_partition_RepB"/>
</dbReference>
<feature type="domain" description="ParB-like N-terminal" evidence="3">
    <location>
        <begin position="70"/>
        <end position="161"/>
    </location>
</feature>
<dbReference type="InterPro" id="IPR011111">
    <property type="entry name" value="Plasmid_RepB"/>
</dbReference>
<dbReference type="InterPro" id="IPR050336">
    <property type="entry name" value="Chromosome_partition/occlusion"/>
</dbReference>
<dbReference type="Pfam" id="PF07506">
    <property type="entry name" value="RepB"/>
    <property type="match status" value="1"/>
</dbReference>
<dbReference type="Proteomes" id="UP000432209">
    <property type="component" value="Unassembled WGS sequence"/>
</dbReference>
<dbReference type="AlphaFoldDB" id="A0A7X1SRM0"/>
<dbReference type="SUPFAM" id="SSF109709">
    <property type="entry name" value="KorB DNA-binding domain-like"/>
    <property type="match status" value="1"/>
</dbReference>
<dbReference type="RefSeq" id="WP_153431517.1">
    <property type="nucleotide sequence ID" value="NZ_WIPH01000036.1"/>
</dbReference>
<dbReference type="NCBIfam" id="TIGR00180">
    <property type="entry name" value="parB_part"/>
    <property type="match status" value="1"/>
</dbReference>
<dbReference type="CDD" id="cd16405">
    <property type="entry name" value="RepB_like_N"/>
    <property type="match status" value="1"/>
</dbReference>
<dbReference type="Pfam" id="PF02195">
    <property type="entry name" value="ParB_N"/>
    <property type="match status" value="1"/>
</dbReference>
<comment type="similarity">
    <text evidence="1">Belongs to the ParB family.</text>
</comment>
<organism evidence="4 5">
    <name type="scientific">Gluconobacter aidae</name>
    <dbReference type="NCBI Taxonomy" id="2662454"/>
    <lineage>
        <taxon>Bacteria</taxon>
        <taxon>Pseudomonadati</taxon>
        <taxon>Pseudomonadota</taxon>
        <taxon>Alphaproteobacteria</taxon>
        <taxon>Acetobacterales</taxon>
        <taxon>Acetobacteraceae</taxon>
        <taxon>Gluconobacter</taxon>
    </lineage>
</organism>
<reference evidence="4 5" key="1">
    <citation type="submission" date="2019-10" db="EMBL/GenBank/DDBJ databases">
        <title>Gluconobacter aidae sp. nov., a novel species of acetic acid bacteria isolated in Thailand.</title>
        <authorList>
            <person name="Yukphan P."/>
            <person name="Charoenyingcharoen P."/>
            <person name="Malimas S."/>
            <person name="Muramatsu Y."/>
            <person name="Nakagawa Y."/>
            <person name="Tanasupawat S."/>
            <person name="Yamada Y."/>
        </authorList>
    </citation>
    <scope>NUCLEOTIDE SEQUENCE [LARGE SCALE GENOMIC DNA]</scope>
    <source>
        <strain evidence="4 5">AC10</strain>
    </source>
</reference>
<sequence>MARKHNLGSLVSAQSSAPSKTQAPSPTSLSGSYRSSGALGSVAKSLGSLRQKADEAAELEILLKTGATIIELSPDLVETSFVSDRMPGNEEAYLQLRDAIKSTGQLSPILVRPHPTKAGHYQTAYGHRRLRACRELGLSVKAAVKELSDHDLIIAQGQENSARADLSFIERATFAHSLLKRGYERSTIMTALSTDKTTLSRMLSVSEAIPHILIEWLGPCPTIGRPRWQELAESLKASPNQTSWETFIGASGKTEDVDKFAELLDQVQDRARQARQLEKQSIKPVTKAAPTASWVSTDKVLTIDLEAKKRATNLVFKSADASEFASFVMTAVPDLYERFKAQTTEKDKAKN</sequence>
<comment type="caution">
    <text evidence="4">The sequence shown here is derived from an EMBL/GenBank/DDBJ whole genome shotgun (WGS) entry which is preliminary data.</text>
</comment>
<evidence type="ECO:0000313" key="4">
    <source>
        <dbReference type="EMBL" id="MQR99873.1"/>
    </source>
</evidence>
<dbReference type="GO" id="GO:0003677">
    <property type="term" value="F:DNA binding"/>
    <property type="evidence" value="ECO:0007669"/>
    <property type="project" value="InterPro"/>
</dbReference>
<dbReference type="GO" id="GO:0005694">
    <property type="term" value="C:chromosome"/>
    <property type="evidence" value="ECO:0007669"/>
    <property type="project" value="TreeGrafter"/>
</dbReference>
<evidence type="ECO:0000259" key="3">
    <source>
        <dbReference type="SMART" id="SM00470"/>
    </source>
</evidence>
<evidence type="ECO:0000256" key="2">
    <source>
        <dbReference type="SAM" id="MobiDB-lite"/>
    </source>
</evidence>
<name>A0A7X1SRM0_9PROT</name>
<dbReference type="EMBL" id="WIPH01000036">
    <property type="protein sequence ID" value="MQR99873.1"/>
    <property type="molecule type" value="Genomic_DNA"/>
</dbReference>
<gene>
    <name evidence="4" type="primary">repB</name>
    <name evidence="4" type="ORF">GFJ39_11850</name>
</gene>
<dbReference type="InterPro" id="IPR004437">
    <property type="entry name" value="ParB/RepB/Spo0J"/>
</dbReference>
<keyword evidence="5" id="KW-1185">Reference proteome</keyword>
<dbReference type="PANTHER" id="PTHR33375:SF1">
    <property type="entry name" value="CHROMOSOME-PARTITIONING PROTEIN PARB-RELATED"/>
    <property type="match status" value="1"/>
</dbReference>
<dbReference type="Gene3D" id="3.90.1530.30">
    <property type="match status" value="1"/>
</dbReference>
<dbReference type="SMART" id="SM00470">
    <property type="entry name" value="ParB"/>
    <property type="match status" value="1"/>
</dbReference>
<dbReference type="InterPro" id="IPR003115">
    <property type="entry name" value="ParB_N"/>
</dbReference>
<protein>
    <submittedName>
        <fullName evidence="4">Plasmid partitioning protein RepB</fullName>
    </submittedName>
</protein>
<evidence type="ECO:0000256" key="1">
    <source>
        <dbReference type="ARBA" id="ARBA00006295"/>
    </source>
</evidence>
<accession>A0A7X1SRM0</accession>
<evidence type="ECO:0000313" key="5">
    <source>
        <dbReference type="Proteomes" id="UP000432209"/>
    </source>
</evidence>
<dbReference type="GO" id="GO:0007059">
    <property type="term" value="P:chromosome segregation"/>
    <property type="evidence" value="ECO:0007669"/>
    <property type="project" value="TreeGrafter"/>
</dbReference>
<dbReference type="Gene3D" id="1.10.10.2830">
    <property type="match status" value="1"/>
</dbReference>
<proteinExistence type="inferred from homology"/>
<dbReference type="NCBIfam" id="TIGR03454">
    <property type="entry name" value="partition_RepB"/>
    <property type="match status" value="1"/>
</dbReference>
<dbReference type="InterPro" id="IPR037972">
    <property type="entry name" value="RepB_N"/>
</dbReference>
<dbReference type="InterPro" id="IPR036086">
    <property type="entry name" value="ParB/Sulfiredoxin_sf"/>
</dbReference>
<dbReference type="SUPFAM" id="SSF110849">
    <property type="entry name" value="ParB/Sulfiredoxin"/>
    <property type="match status" value="1"/>
</dbReference>
<feature type="region of interest" description="Disordered" evidence="2">
    <location>
        <begin position="1"/>
        <end position="34"/>
    </location>
</feature>
<feature type="compositionally biased region" description="Polar residues" evidence="2">
    <location>
        <begin position="9"/>
        <end position="34"/>
    </location>
</feature>
<dbReference type="PANTHER" id="PTHR33375">
    <property type="entry name" value="CHROMOSOME-PARTITIONING PROTEIN PARB-RELATED"/>
    <property type="match status" value="1"/>
</dbReference>